<dbReference type="InterPro" id="IPR047002">
    <property type="entry name" value="Tcp10_C_sf"/>
</dbReference>
<evidence type="ECO:0000313" key="3">
    <source>
        <dbReference type="Proteomes" id="UP000254082"/>
    </source>
</evidence>
<dbReference type="RefSeq" id="WP_002996074.1">
    <property type="nucleotide sequence ID" value="NZ_UHFA01000002.1"/>
</dbReference>
<feature type="region of interest" description="Disordered" evidence="1">
    <location>
        <begin position="34"/>
        <end position="54"/>
    </location>
</feature>
<keyword evidence="2" id="KW-0449">Lipoprotein</keyword>
<dbReference type="EMBL" id="UHFA01000002">
    <property type="protein sequence ID" value="SUN35246.1"/>
    <property type="molecule type" value="Genomic_DNA"/>
</dbReference>
<gene>
    <name evidence="2" type="ORF">NCTC11391_00223</name>
</gene>
<feature type="compositionally biased region" description="Low complexity" evidence="1">
    <location>
        <begin position="40"/>
        <end position="54"/>
    </location>
</feature>
<name>A0A380JE10_STRDO</name>
<dbReference type="Gene3D" id="2.60.450.20">
    <property type="match status" value="1"/>
</dbReference>
<sequence>MIMKKLTVLTLLATLATILAVIINPNRAKMNVLGMTSQPSSSQTLETSASSESQVASTPLTTAIVTASPGQYTTKDGTKVEVAENGSFKATYSDGSTLVTYTDNTYSYKGKNGAEARTYSDETYFITTATGSSLTTYENGSYQVNLSDGSHYDASNSSDLASLQSQYKLPRIDSYNKMVKDIVDELNQ</sequence>
<organism evidence="2 3">
    <name type="scientific">Streptococcus downei MFe28</name>
    <dbReference type="NCBI Taxonomy" id="764290"/>
    <lineage>
        <taxon>Bacteria</taxon>
        <taxon>Bacillati</taxon>
        <taxon>Bacillota</taxon>
        <taxon>Bacilli</taxon>
        <taxon>Lactobacillales</taxon>
        <taxon>Streptococcaceae</taxon>
        <taxon>Streptococcus</taxon>
    </lineage>
</organism>
<dbReference type="AlphaFoldDB" id="A0A380JE10"/>
<dbReference type="OrthoDB" id="9928902at2"/>
<evidence type="ECO:0000313" key="2">
    <source>
        <dbReference type="EMBL" id="SUN35246.1"/>
    </source>
</evidence>
<protein>
    <submittedName>
        <fullName evidence="2">Putative serine rich lipoprotein</fullName>
    </submittedName>
</protein>
<keyword evidence="3" id="KW-1185">Reference proteome</keyword>
<evidence type="ECO:0000256" key="1">
    <source>
        <dbReference type="SAM" id="MobiDB-lite"/>
    </source>
</evidence>
<proteinExistence type="predicted"/>
<accession>A0A380JE10</accession>
<dbReference type="Proteomes" id="UP000254082">
    <property type="component" value="Unassembled WGS sequence"/>
</dbReference>
<reference evidence="2 3" key="1">
    <citation type="submission" date="2018-06" db="EMBL/GenBank/DDBJ databases">
        <authorList>
            <consortium name="Pathogen Informatics"/>
            <person name="Doyle S."/>
        </authorList>
    </citation>
    <scope>NUCLEOTIDE SEQUENCE [LARGE SCALE GENOMIC DNA]</scope>
    <source>
        <strain evidence="3">NCTC 11391</strain>
    </source>
</reference>